<reference evidence="1 2" key="1">
    <citation type="submission" date="2017-06" db="EMBL/GenBank/DDBJ databases">
        <authorList>
            <consortium name="Pathogen Informatics"/>
        </authorList>
    </citation>
    <scope>NUCLEOTIDE SEQUENCE [LARGE SCALE GENOMIC DNA]</scope>
    <source>
        <strain evidence="1 2">NCTC13490</strain>
    </source>
</reference>
<name>A0A239XPE3_9FLAO</name>
<gene>
    <name evidence="1" type="ORF">SAMEA4412677_01823</name>
</gene>
<dbReference type="Proteomes" id="UP000215196">
    <property type="component" value="Chromosome 1"/>
</dbReference>
<keyword evidence="2" id="KW-1185">Reference proteome</keyword>
<organism evidence="1 2">
    <name type="scientific">Chryseobacterium taklimakanense</name>
    <dbReference type="NCBI Taxonomy" id="536441"/>
    <lineage>
        <taxon>Bacteria</taxon>
        <taxon>Pseudomonadati</taxon>
        <taxon>Bacteroidota</taxon>
        <taxon>Flavobacteriia</taxon>
        <taxon>Flavobacteriales</taxon>
        <taxon>Weeksellaceae</taxon>
        <taxon>Chryseobacterium group</taxon>
        <taxon>Chryseobacterium</taxon>
    </lineage>
</organism>
<accession>A0A239XPE3</accession>
<evidence type="ECO:0000313" key="2">
    <source>
        <dbReference type="Proteomes" id="UP000215196"/>
    </source>
</evidence>
<sequence>MISTAVWRIREALSVLTKKKKTLAASEQELFMYDDWEDIGNEVLTN</sequence>
<dbReference type="EMBL" id="LT906465">
    <property type="protein sequence ID" value="SNV47904.1"/>
    <property type="molecule type" value="Genomic_DNA"/>
</dbReference>
<proteinExistence type="predicted"/>
<protein>
    <submittedName>
        <fullName evidence="1">Uncharacterized protein</fullName>
    </submittedName>
</protein>
<dbReference type="KEGG" id="ctak:4412677_01823"/>
<dbReference type="AlphaFoldDB" id="A0A239XPE3"/>
<evidence type="ECO:0000313" key="1">
    <source>
        <dbReference type="EMBL" id="SNV47904.1"/>
    </source>
</evidence>
<dbReference type="RefSeq" id="WP_277110333.1">
    <property type="nucleotide sequence ID" value="NZ_CALTUO010000003.1"/>
</dbReference>